<dbReference type="AlphaFoldDB" id="A0A143BFY9"/>
<keyword evidence="2" id="KW-1185">Reference proteome</keyword>
<dbReference type="InterPro" id="IPR011990">
    <property type="entry name" value="TPR-like_helical_dom_sf"/>
</dbReference>
<dbReference type="eggNOG" id="COG5616">
    <property type="taxonomic scope" value="Bacteria"/>
</dbReference>
<dbReference type="Proteomes" id="UP000076404">
    <property type="component" value="Chromosome"/>
</dbReference>
<dbReference type="KEGG" id="gph:GEMMAAP_01945"/>
<sequence>MRKAGNRMRLAVQLVSVSDGYHLWSERFDRELTDVFAVQDEIAAAIAAKLQVTFVPPTEPSGRVTSAQVEAFELIAKGRALTAQRGRSLLAARECLERAIQLDPLNAEAHASLGAALMEFVRFGLLPVTEVRPLVQAALARALELDATMAAAMGTMGMVSLFLDHDPRAAFSWWERALVLQPRLVEVRASYALHGLLMWHGDDDERALTELARAATEDPRSAFCAAHYGVGLAAATRFSEATVEVERAYSLDPQAFLPQYGRVAALSRTADAARTVEAARVAFASVGRHVLILGWLTKSYVTQGDRIRAEGLYAELQARALTDDVSNMALALAADALGRVDEAITYALESVRCCDFTIPFWTRSAFSSDALRAHPRYPELLRAMGL</sequence>
<dbReference type="eggNOG" id="COG0515">
    <property type="taxonomic scope" value="Bacteria"/>
</dbReference>
<dbReference type="Gene3D" id="1.25.40.10">
    <property type="entry name" value="Tetratricopeptide repeat domain"/>
    <property type="match status" value="2"/>
</dbReference>
<dbReference type="EMBL" id="CP011454">
    <property type="protein sequence ID" value="AMW03938.1"/>
    <property type="molecule type" value="Genomic_DNA"/>
</dbReference>
<evidence type="ECO:0000313" key="1">
    <source>
        <dbReference type="EMBL" id="AMW03938.1"/>
    </source>
</evidence>
<name>A0A143BFY9_9BACT</name>
<protein>
    <submittedName>
        <fullName evidence="1">Uncharacterized protein</fullName>
    </submittedName>
</protein>
<evidence type="ECO:0000313" key="2">
    <source>
        <dbReference type="Proteomes" id="UP000076404"/>
    </source>
</evidence>
<reference evidence="1 2" key="2">
    <citation type="journal article" date="2016" name="Environ. Microbiol. Rep.">
        <title>Metagenomic evidence for the presence of phototrophic Gemmatimonadetes bacteria in diverse environments.</title>
        <authorList>
            <person name="Zeng Y."/>
            <person name="Baumbach J."/>
            <person name="Barbosa E.G."/>
            <person name="Azevedo V."/>
            <person name="Zhang C."/>
            <person name="Koblizek M."/>
        </authorList>
    </citation>
    <scope>NUCLEOTIDE SEQUENCE [LARGE SCALE GENOMIC DNA]</scope>
    <source>
        <strain evidence="1 2">AP64</strain>
    </source>
</reference>
<reference evidence="1 2" key="1">
    <citation type="journal article" date="2014" name="Proc. Natl. Acad. Sci. U.S.A.">
        <title>Functional type 2 photosynthetic reaction centers found in the rare bacterial phylum Gemmatimonadetes.</title>
        <authorList>
            <person name="Zeng Y."/>
            <person name="Feng F."/>
            <person name="Medova H."/>
            <person name="Dean J."/>
            <person name="Koblizek M."/>
        </authorList>
    </citation>
    <scope>NUCLEOTIDE SEQUENCE [LARGE SCALE GENOMIC DNA]</scope>
    <source>
        <strain evidence="1 2">AP64</strain>
    </source>
</reference>
<gene>
    <name evidence="1" type="ORF">GEMMAAP_01945</name>
</gene>
<accession>A0A143BFY9</accession>
<dbReference type="STRING" id="1379270.GEMMAAP_01945"/>
<dbReference type="SUPFAM" id="SSF48452">
    <property type="entry name" value="TPR-like"/>
    <property type="match status" value="2"/>
</dbReference>
<organism evidence="1 2">
    <name type="scientific">Gemmatimonas phototrophica</name>
    <dbReference type="NCBI Taxonomy" id="1379270"/>
    <lineage>
        <taxon>Bacteria</taxon>
        <taxon>Pseudomonadati</taxon>
        <taxon>Gemmatimonadota</taxon>
        <taxon>Gemmatimonadia</taxon>
        <taxon>Gemmatimonadales</taxon>
        <taxon>Gemmatimonadaceae</taxon>
        <taxon>Gemmatimonas</taxon>
    </lineage>
</organism>
<proteinExistence type="predicted"/>